<gene>
    <name evidence="1" type="ORF">DPEC_G00184800</name>
</gene>
<organism evidence="1 2">
    <name type="scientific">Dallia pectoralis</name>
    <name type="common">Alaska blackfish</name>
    <dbReference type="NCBI Taxonomy" id="75939"/>
    <lineage>
        <taxon>Eukaryota</taxon>
        <taxon>Metazoa</taxon>
        <taxon>Chordata</taxon>
        <taxon>Craniata</taxon>
        <taxon>Vertebrata</taxon>
        <taxon>Euteleostomi</taxon>
        <taxon>Actinopterygii</taxon>
        <taxon>Neopterygii</taxon>
        <taxon>Teleostei</taxon>
        <taxon>Protacanthopterygii</taxon>
        <taxon>Esociformes</taxon>
        <taxon>Umbridae</taxon>
        <taxon>Dallia</taxon>
    </lineage>
</organism>
<accession>A0ACC2GBK1</accession>
<name>A0ACC2GBK1_DALPE</name>
<evidence type="ECO:0000313" key="1">
    <source>
        <dbReference type="EMBL" id="KAJ8000863.1"/>
    </source>
</evidence>
<sequence length="593" mass="64461">MATGGASFDEQELHNWTVTNGSSLEDRLNNMDWGVQQKKANRSSEKNKKKFAAGGVPGESRLTNDISPESTPGAGRRRARTPHSFPHVKYTTQMSVPDQAELDRLRQRINFTDLDERSVGSDSQGRVTAANNQRQLAAENKKPYNFLPLHVNTNKRCEVPSASAPSTPSVLATAKKQSPGLLVRRDAFAPSLPSKDLLSQGRGAERGPRPSANDEREDPSIDSSQVVSKLVQIREYIGKACSMRDDLVEKNDIPANVERLSHLIAHLKDQERSYLRFLQKMLARENEEDEAGTMDSALGSGSLPESTSLNIEVRSSDASNATGRVADCSDQKEELENLRRQHELLKKMLEQQEQLRALQGRQAALLAMQHGSQHAVLTVEDTVPTETTGSVSGLSITSELNDELNDLIQRFHNQLHDTQTKAVVPDNRRQAESLSLSREVCRSRSSQPAPCSAGSSFLHPAPLTSAPPAMPSAASAKLTKLQELQDKKQTMDKILQELHSLRDQTLNNNNNSSSSACRVPGDSLPSQATLGGGAGSSSGRPSAPYRGPNGASAMRPDLSPPFLPPPHAPPTRGRPCRQTPEAEGGAQASERTA</sequence>
<dbReference type="Proteomes" id="UP001157502">
    <property type="component" value="Chromosome 15"/>
</dbReference>
<reference evidence="1" key="1">
    <citation type="submission" date="2021-05" db="EMBL/GenBank/DDBJ databases">
        <authorList>
            <person name="Pan Q."/>
            <person name="Jouanno E."/>
            <person name="Zahm M."/>
            <person name="Klopp C."/>
            <person name="Cabau C."/>
            <person name="Louis A."/>
            <person name="Berthelot C."/>
            <person name="Parey E."/>
            <person name="Roest Crollius H."/>
            <person name="Montfort J."/>
            <person name="Robinson-Rechavi M."/>
            <person name="Bouchez O."/>
            <person name="Lampietro C."/>
            <person name="Lopez Roques C."/>
            <person name="Donnadieu C."/>
            <person name="Postlethwait J."/>
            <person name="Bobe J."/>
            <person name="Dillon D."/>
            <person name="Chandos A."/>
            <person name="von Hippel F."/>
            <person name="Guiguen Y."/>
        </authorList>
    </citation>
    <scope>NUCLEOTIDE SEQUENCE</scope>
    <source>
        <strain evidence="1">YG-Jan2019</strain>
    </source>
</reference>
<evidence type="ECO:0000313" key="2">
    <source>
        <dbReference type="Proteomes" id="UP001157502"/>
    </source>
</evidence>
<comment type="caution">
    <text evidence="1">The sequence shown here is derived from an EMBL/GenBank/DDBJ whole genome shotgun (WGS) entry which is preliminary data.</text>
</comment>
<protein>
    <submittedName>
        <fullName evidence="1">Uncharacterized protein</fullName>
    </submittedName>
</protein>
<keyword evidence="2" id="KW-1185">Reference proteome</keyword>
<dbReference type="EMBL" id="CM055742">
    <property type="protein sequence ID" value="KAJ8000863.1"/>
    <property type="molecule type" value="Genomic_DNA"/>
</dbReference>
<proteinExistence type="predicted"/>